<evidence type="ECO:0000313" key="1">
    <source>
        <dbReference type="EMBL" id="MFC3293363.1"/>
    </source>
</evidence>
<dbReference type="Proteomes" id="UP001595640">
    <property type="component" value="Unassembled WGS sequence"/>
</dbReference>
<keyword evidence="1" id="KW-0560">Oxidoreductase</keyword>
<dbReference type="PANTHER" id="PTHR39624:SF2">
    <property type="entry name" value="OSMC-LIKE PROTEIN"/>
    <property type="match status" value="1"/>
</dbReference>
<dbReference type="SUPFAM" id="SSF82784">
    <property type="entry name" value="OsmC-like"/>
    <property type="match status" value="1"/>
</dbReference>
<organism evidence="1 2">
    <name type="scientific">Modicisalibacter luteus</name>
    <dbReference type="NCBI Taxonomy" id="453962"/>
    <lineage>
        <taxon>Bacteria</taxon>
        <taxon>Pseudomonadati</taxon>
        <taxon>Pseudomonadota</taxon>
        <taxon>Gammaproteobacteria</taxon>
        <taxon>Oceanospirillales</taxon>
        <taxon>Halomonadaceae</taxon>
        <taxon>Modicisalibacter</taxon>
    </lineage>
</organism>
<dbReference type="InterPro" id="IPR003718">
    <property type="entry name" value="OsmC/Ohr_fam"/>
</dbReference>
<dbReference type="Gene3D" id="3.30.300.20">
    <property type="match status" value="1"/>
</dbReference>
<reference evidence="2" key="1">
    <citation type="journal article" date="2019" name="Int. J. Syst. Evol. Microbiol.">
        <title>The Global Catalogue of Microorganisms (GCM) 10K type strain sequencing project: providing services to taxonomists for standard genome sequencing and annotation.</title>
        <authorList>
            <consortium name="The Broad Institute Genomics Platform"/>
            <consortium name="The Broad Institute Genome Sequencing Center for Infectious Disease"/>
            <person name="Wu L."/>
            <person name="Ma J."/>
        </authorList>
    </citation>
    <scope>NUCLEOTIDE SEQUENCE [LARGE SCALE GENOMIC DNA]</scope>
    <source>
        <strain evidence="2">KCTC 12847</strain>
    </source>
</reference>
<accession>A0ABV7M391</accession>
<dbReference type="InterPro" id="IPR036102">
    <property type="entry name" value="OsmC/Ohrsf"/>
</dbReference>
<dbReference type="Pfam" id="PF02566">
    <property type="entry name" value="OsmC"/>
    <property type="match status" value="1"/>
</dbReference>
<comment type="caution">
    <text evidence="1">The sequence shown here is derived from an EMBL/GenBank/DDBJ whole genome shotgun (WGS) entry which is preliminary data.</text>
</comment>
<dbReference type="PANTHER" id="PTHR39624">
    <property type="entry name" value="PROTEIN INVOLVED IN RIMO-MEDIATED BETA-METHYLTHIOLATION OF RIBOSOMAL PROTEIN S12 YCAO"/>
    <property type="match status" value="1"/>
</dbReference>
<dbReference type="RefSeq" id="WP_019017632.1">
    <property type="nucleotide sequence ID" value="NZ_BMXD01000001.1"/>
</dbReference>
<name>A0ABV7M391_9GAMM</name>
<keyword evidence="2" id="KW-1185">Reference proteome</keyword>
<dbReference type="InterPro" id="IPR015946">
    <property type="entry name" value="KH_dom-like_a/b"/>
</dbReference>
<dbReference type="GO" id="GO:0004601">
    <property type="term" value="F:peroxidase activity"/>
    <property type="evidence" value="ECO:0007669"/>
    <property type="project" value="UniProtKB-KW"/>
</dbReference>
<keyword evidence="1" id="KW-0575">Peroxidase</keyword>
<dbReference type="EMBL" id="JBHRUH010000031">
    <property type="protein sequence ID" value="MFC3293363.1"/>
    <property type="molecule type" value="Genomic_DNA"/>
</dbReference>
<dbReference type="EC" id="1.11.1.-" evidence="1"/>
<evidence type="ECO:0000313" key="2">
    <source>
        <dbReference type="Proteomes" id="UP001595640"/>
    </source>
</evidence>
<sequence>MTIVVTSEGHEGLRHRIEVEGFDDLFADGPEFIGGRDSAPDPHDYLDMALGACKAITARMYARRKEWPLEGIKVSVARDDSQERHGIYRLQVSMEFLGIEDAGQRNRLLEIAERCPIQRLMTVSQVEVNTSLTAFSA</sequence>
<proteinExistence type="predicted"/>
<protein>
    <submittedName>
        <fullName evidence="1">OsmC family protein</fullName>
        <ecNumber evidence="1">1.11.1.-</ecNumber>
    </submittedName>
</protein>
<gene>
    <name evidence="1" type="ORF">ACFOEI_15005</name>
</gene>